<sequence length="346" mass="38243">MKKTYPEIFKNEEELEEAISRPTPEVVKLMEGLKGDIIFLGVSGKMGISMAHMAKRACDLAGVKKRIIGVSRFSQATNKDYLESLGIETIAGDLVNQDFIKSLPDVENVIYLAGTKFGTQGNESYTWVMNSFIPGLVVEQFKKSRIVALSTGCVYPLVDIDSGGSVESDPALPVGEYAQSCLGRERLFQYGSLENKTPISLIRLNYAVEMRYGVLVDIALKVKNNEPVDVTMGYANVIWQGDANAFILQSLLMCESPAKILNITGLETISVKNVAIKFGKLMGKEVVITGKEDREALLSNATQMEKEMGDPEVSVDSMIKWIADWVDSEHRVHGKPTHFEVKDGKY</sequence>
<name>A0ABR7V343_9FLAO</name>
<accession>A0ABR7V343</accession>
<comment type="caution">
    <text evidence="2">The sequence shown here is derived from an EMBL/GenBank/DDBJ whole genome shotgun (WGS) entry which is preliminary data.</text>
</comment>
<dbReference type="Proteomes" id="UP001166021">
    <property type="component" value="Unassembled WGS sequence"/>
</dbReference>
<evidence type="ECO:0000313" key="3">
    <source>
        <dbReference type="Proteomes" id="UP001166021"/>
    </source>
</evidence>
<dbReference type="Gene3D" id="3.40.50.720">
    <property type="entry name" value="NAD(P)-binding Rossmann-like Domain"/>
    <property type="match status" value="1"/>
</dbReference>
<proteinExistence type="predicted"/>
<dbReference type="InterPro" id="IPR036291">
    <property type="entry name" value="NAD(P)-bd_dom_sf"/>
</dbReference>
<evidence type="ECO:0000313" key="2">
    <source>
        <dbReference type="EMBL" id="MBD0777587.1"/>
    </source>
</evidence>
<gene>
    <name evidence="2" type="ORF">HPE56_07265</name>
</gene>
<dbReference type="Pfam" id="PF01370">
    <property type="entry name" value="Epimerase"/>
    <property type="match status" value="1"/>
</dbReference>
<feature type="domain" description="NAD-dependent epimerase/dehydratase" evidence="1">
    <location>
        <begin position="41"/>
        <end position="203"/>
    </location>
</feature>
<organism evidence="2 3">
    <name type="scientific">Maribacter aquimaris</name>
    <dbReference type="NCBI Taxonomy" id="2737171"/>
    <lineage>
        <taxon>Bacteria</taxon>
        <taxon>Pseudomonadati</taxon>
        <taxon>Bacteroidota</taxon>
        <taxon>Flavobacteriia</taxon>
        <taxon>Flavobacteriales</taxon>
        <taxon>Flavobacteriaceae</taxon>
        <taxon>Maribacter</taxon>
    </lineage>
</organism>
<reference evidence="2" key="1">
    <citation type="submission" date="2020-05" db="EMBL/GenBank/DDBJ databases">
        <title>The draft genome sequence of Maribacter sp. ANRC-HE7.</title>
        <authorList>
            <person name="Mu L."/>
        </authorList>
    </citation>
    <scope>NUCLEOTIDE SEQUENCE</scope>
    <source>
        <strain evidence="2">ANRC-HE7</strain>
    </source>
</reference>
<dbReference type="InterPro" id="IPR001509">
    <property type="entry name" value="Epimerase_deHydtase"/>
</dbReference>
<protein>
    <submittedName>
        <fullName evidence="2">NAD(P)-dependent oxidoreductase</fullName>
    </submittedName>
</protein>
<dbReference type="RefSeq" id="WP_188243104.1">
    <property type="nucleotide sequence ID" value="NZ_JABTCF010000003.1"/>
</dbReference>
<evidence type="ECO:0000259" key="1">
    <source>
        <dbReference type="Pfam" id="PF01370"/>
    </source>
</evidence>
<dbReference type="SUPFAM" id="SSF51735">
    <property type="entry name" value="NAD(P)-binding Rossmann-fold domains"/>
    <property type="match status" value="1"/>
</dbReference>
<dbReference type="EMBL" id="JABTCF010000003">
    <property type="protein sequence ID" value="MBD0777587.1"/>
    <property type="molecule type" value="Genomic_DNA"/>
</dbReference>
<keyword evidence="3" id="KW-1185">Reference proteome</keyword>